<dbReference type="Gene3D" id="3.30.565.10">
    <property type="entry name" value="Histidine kinase-like ATPase, C-terminal domain"/>
    <property type="match status" value="1"/>
</dbReference>
<name>A0A4R2MGJ0_RUBGE</name>
<keyword evidence="9 11" id="KW-1133">Transmembrane helix</keyword>
<dbReference type="Pfam" id="PF00512">
    <property type="entry name" value="HisKA"/>
    <property type="match status" value="1"/>
</dbReference>
<sequence length="501" mass="53647">MLIARQPGSIASIWFANAIGVAVLAHQPWRRWPLLLAALAGATMAANLLQGDPLLLAASFVPPNLLEMGLGAWALKHVRLPERGLRSASALATLLVLGGLLPQLLSATLGTLILAPQGLGALGGVWLPWFEGSVIGSMSVLPLAFIACRDGTAALTAGWDDARLVVLLPLAVGLTLLSLAQLPFPFIYLTLPLLLGAFLLSYTALLALTLAVSLTVALALGTGVFVPPPRMAAWQTVYVYLAYAAALLPPQLLAAAQADLHDARERLEARSRELRLANDGLEQFVRIASHDLREPLNTVVQFGHLIEQDEAQRLSEPGRRYLGLMLQATRRMRTLLDDVLQYVRMQRGEPPAAQAVALGPLLDEVLLALAASIRERGADVHVAPLPAVRGNPALLSLLFQNLLSNALKFVPPERAPVVRVSAQVLGGSAWISIVDNGIGIAPADHDKLFQPFRRLNLRRHYDGTGLGLALARQIVEAHGGTIELESEPDRGACFSVRLPLA</sequence>
<gene>
    <name evidence="13" type="ORF">EV684_108208</name>
</gene>
<dbReference type="CDD" id="cd00075">
    <property type="entry name" value="HATPase"/>
    <property type="match status" value="1"/>
</dbReference>
<evidence type="ECO:0000256" key="11">
    <source>
        <dbReference type="SAM" id="Phobius"/>
    </source>
</evidence>
<evidence type="ECO:0000256" key="1">
    <source>
        <dbReference type="ARBA" id="ARBA00000085"/>
    </source>
</evidence>
<dbReference type="InterPro" id="IPR003594">
    <property type="entry name" value="HATPase_dom"/>
</dbReference>
<feature type="domain" description="Histidine kinase" evidence="12">
    <location>
        <begin position="287"/>
        <end position="501"/>
    </location>
</feature>
<dbReference type="EC" id="2.7.13.3" evidence="3"/>
<feature type="transmembrane region" description="Helical" evidence="11">
    <location>
        <begin position="200"/>
        <end position="225"/>
    </location>
</feature>
<dbReference type="GO" id="GO:0000156">
    <property type="term" value="F:phosphorelay response regulator activity"/>
    <property type="evidence" value="ECO:0007669"/>
    <property type="project" value="TreeGrafter"/>
</dbReference>
<dbReference type="FunFam" id="3.30.565.10:FF:000006">
    <property type="entry name" value="Sensor histidine kinase WalK"/>
    <property type="match status" value="1"/>
</dbReference>
<keyword evidence="4" id="KW-1003">Cell membrane</keyword>
<dbReference type="PANTHER" id="PTHR42878:SF15">
    <property type="entry name" value="BACTERIOPHYTOCHROME"/>
    <property type="match status" value="1"/>
</dbReference>
<dbReference type="InterPro" id="IPR004358">
    <property type="entry name" value="Sig_transdc_His_kin-like_C"/>
</dbReference>
<reference evidence="13 14" key="1">
    <citation type="submission" date="2019-03" db="EMBL/GenBank/DDBJ databases">
        <title>Genomic Encyclopedia of Type Strains, Phase IV (KMG-IV): sequencing the most valuable type-strain genomes for metagenomic binning, comparative biology and taxonomic classification.</title>
        <authorList>
            <person name="Goeker M."/>
        </authorList>
    </citation>
    <scope>NUCLEOTIDE SEQUENCE [LARGE SCALE GENOMIC DNA]</scope>
    <source>
        <strain evidence="13 14">DSM 1709</strain>
    </source>
</reference>
<feature type="transmembrane region" description="Helical" evidence="11">
    <location>
        <begin position="166"/>
        <end position="188"/>
    </location>
</feature>
<dbReference type="AlphaFoldDB" id="A0A4R2MGJ0"/>
<evidence type="ECO:0000313" key="14">
    <source>
        <dbReference type="Proteomes" id="UP000295106"/>
    </source>
</evidence>
<dbReference type="GO" id="GO:0005886">
    <property type="term" value="C:plasma membrane"/>
    <property type="evidence" value="ECO:0007669"/>
    <property type="project" value="UniProtKB-SubCell"/>
</dbReference>
<dbReference type="InterPro" id="IPR007895">
    <property type="entry name" value="MASE1"/>
</dbReference>
<dbReference type="EMBL" id="SLXD01000008">
    <property type="protein sequence ID" value="TCP01866.1"/>
    <property type="molecule type" value="Genomic_DNA"/>
</dbReference>
<dbReference type="PANTHER" id="PTHR42878">
    <property type="entry name" value="TWO-COMPONENT HISTIDINE KINASE"/>
    <property type="match status" value="1"/>
</dbReference>
<dbReference type="InterPro" id="IPR036890">
    <property type="entry name" value="HATPase_C_sf"/>
</dbReference>
<evidence type="ECO:0000256" key="2">
    <source>
        <dbReference type="ARBA" id="ARBA00004429"/>
    </source>
</evidence>
<dbReference type="CDD" id="cd00082">
    <property type="entry name" value="HisKA"/>
    <property type="match status" value="1"/>
</dbReference>
<dbReference type="SUPFAM" id="SSF47384">
    <property type="entry name" value="Homodimeric domain of signal transducing histidine kinase"/>
    <property type="match status" value="1"/>
</dbReference>
<evidence type="ECO:0000256" key="4">
    <source>
        <dbReference type="ARBA" id="ARBA00022475"/>
    </source>
</evidence>
<dbReference type="InterPro" id="IPR005467">
    <property type="entry name" value="His_kinase_dom"/>
</dbReference>
<dbReference type="PROSITE" id="PS50109">
    <property type="entry name" value="HIS_KIN"/>
    <property type="match status" value="1"/>
</dbReference>
<feature type="transmembrane region" description="Helical" evidence="11">
    <location>
        <begin position="87"/>
        <end position="114"/>
    </location>
</feature>
<organism evidence="13 14">
    <name type="scientific">Rubrivivax gelatinosus</name>
    <name type="common">Rhodocyclus gelatinosus</name>
    <name type="synonym">Rhodopseudomonas gelatinosa</name>
    <dbReference type="NCBI Taxonomy" id="28068"/>
    <lineage>
        <taxon>Bacteria</taxon>
        <taxon>Pseudomonadati</taxon>
        <taxon>Pseudomonadota</taxon>
        <taxon>Betaproteobacteria</taxon>
        <taxon>Burkholderiales</taxon>
        <taxon>Sphaerotilaceae</taxon>
        <taxon>Rubrivivax</taxon>
    </lineage>
</organism>
<accession>A0A4R2MGJ0</accession>
<evidence type="ECO:0000256" key="10">
    <source>
        <dbReference type="ARBA" id="ARBA00023136"/>
    </source>
</evidence>
<dbReference type="PRINTS" id="PR00344">
    <property type="entry name" value="BCTRLSENSOR"/>
</dbReference>
<dbReference type="Pfam" id="PF05231">
    <property type="entry name" value="MASE1"/>
    <property type="match status" value="1"/>
</dbReference>
<keyword evidence="10 11" id="KW-0472">Membrane</keyword>
<dbReference type="GO" id="GO:0030295">
    <property type="term" value="F:protein kinase activator activity"/>
    <property type="evidence" value="ECO:0007669"/>
    <property type="project" value="TreeGrafter"/>
</dbReference>
<evidence type="ECO:0000256" key="9">
    <source>
        <dbReference type="ARBA" id="ARBA00022989"/>
    </source>
</evidence>
<protein>
    <recommendedName>
        <fullName evidence="3">histidine kinase</fullName>
        <ecNumber evidence="3">2.7.13.3</ecNumber>
    </recommendedName>
</protein>
<keyword evidence="7 11" id="KW-0812">Transmembrane</keyword>
<dbReference type="Gene3D" id="1.10.287.130">
    <property type="match status" value="1"/>
</dbReference>
<keyword evidence="6" id="KW-0808">Transferase</keyword>
<feature type="transmembrane region" description="Helical" evidence="11">
    <location>
        <begin position="237"/>
        <end position="256"/>
    </location>
</feature>
<dbReference type="InterPro" id="IPR050351">
    <property type="entry name" value="BphY/WalK/GraS-like"/>
</dbReference>
<comment type="subcellular location">
    <subcellularLocation>
        <location evidence="2">Cell inner membrane</location>
        <topology evidence="2">Multi-pass membrane protein</topology>
    </subcellularLocation>
</comment>
<comment type="caution">
    <text evidence="13">The sequence shown here is derived from an EMBL/GenBank/DDBJ whole genome shotgun (WGS) entry which is preliminary data.</text>
</comment>
<evidence type="ECO:0000256" key="8">
    <source>
        <dbReference type="ARBA" id="ARBA00022777"/>
    </source>
</evidence>
<feature type="transmembrane region" description="Helical" evidence="11">
    <location>
        <begin position="126"/>
        <end position="146"/>
    </location>
</feature>
<dbReference type="SUPFAM" id="SSF55874">
    <property type="entry name" value="ATPase domain of HSP90 chaperone/DNA topoisomerase II/histidine kinase"/>
    <property type="match status" value="1"/>
</dbReference>
<feature type="transmembrane region" description="Helical" evidence="11">
    <location>
        <begin position="55"/>
        <end position="75"/>
    </location>
</feature>
<dbReference type="SMART" id="SM00387">
    <property type="entry name" value="HATPase_c"/>
    <property type="match status" value="1"/>
</dbReference>
<proteinExistence type="predicted"/>
<keyword evidence="5" id="KW-0597">Phosphoprotein</keyword>
<dbReference type="InterPro" id="IPR003661">
    <property type="entry name" value="HisK_dim/P_dom"/>
</dbReference>
<evidence type="ECO:0000256" key="6">
    <source>
        <dbReference type="ARBA" id="ARBA00022679"/>
    </source>
</evidence>
<keyword evidence="8" id="KW-0418">Kinase</keyword>
<dbReference type="Proteomes" id="UP000295106">
    <property type="component" value="Unassembled WGS sequence"/>
</dbReference>
<evidence type="ECO:0000256" key="3">
    <source>
        <dbReference type="ARBA" id="ARBA00012438"/>
    </source>
</evidence>
<feature type="transmembrane region" description="Helical" evidence="11">
    <location>
        <begin position="6"/>
        <end position="25"/>
    </location>
</feature>
<dbReference type="GO" id="GO:0007234">
    <property type="term" value="P:osmosensory signaling via phosphorelay pathway"/>
    <property type="evidence" value="ECO:0007669"/>
    <property type="project" value="TreeGrafter"/>
</dbReference>
<evidence type="ECO:0000313" key="13">
    <source>
        <dbReference type="EMBL" id="TCP01866.1"/>
    </source>
</evidence>
<evidence type="ECO:0000256" key="5">
    <source>
        <dbReference type="ARBA" id="ARBA00022553"/>
    </source>
</evidence>
<dbReference type="InterPro" id="IPR036097">
    <property type="entry name" value="HisK_dim/P_sf"/>
</dbReference>
<evidence type="ECO:0000259" key="12">
    <source>
        <dbReference type="PROSITE" id="PS50109"/>
    </source>
</evidence>
<dbReference type="Pfam" id="PF02518">
    <property type="entry name" value="HATPase_c"/>
    <property type="match status" value="1"/>
</dbReference>
<evidence type="ECO:0000256" key="7">
    <source>
        <dbReference type="ARBA" id="ARBA00022692"/>
    </source>
</evidence>
<dbReference type="GO" id="GO:0000155">
    <property type="term" value="F:phosphorelay sensor kinase activity"/>
    <property type="evidence" value="ECO:0007669"/>
    <property type="project" value="InterPro"/>
</dbReference>
<comment type="catalytic activity">
    <reaction evidence="1">
        <text>ATP + protein L-histidine = ADP + protein N-phospho-L-histidine.</text>
        <dbReference type="EC" id="2.7.13.3"/>
    </reaction>
</comment>
<dbReference type="SMART" id="SM00388">
    <property type="entry name" value="HisKA"/>
    <property type="match status" value="1"/>
</dbReference>